<comment type="caution">
    <text evidence="1">The sequence shown here is derived from an EMBL/GenBank/DDBJ whole genome shotgun (WGS) entry which is preliminary data.</text>
</comment>
<name>A0A5J9VCJ7_9POAL</name>
<organism evidence="1 2">
    <name type="scientific">Eragrostis curvula</name>
    <name type="common">weeping love grass</name>
    <dbReference type="NCBI Taxonomy" id="38414"/>
    <lineage>
        <taxon>Eukaryota</taxon>
        <taxon>Viridiplantae</taxon>
        <taxon>Streptophyta</taxon>
        <taxon>Embryophyta</taxon>
        <taxon>Tracheophyta</taxon>
        <taxon>Spermatophyta</taxon>
        <taxon>Magnoliopsida</taxon>
        <taxon>Liliopsida</taxon>
        <taxon>Poales</taxon>
        <taxon>Poaceae</taxon>
        <taxon>PACMAD clade</taxon>
        <taxon>Chloridoideae</taxon>
        <taxon>Eragrostideae</taxon>
        <taxon>Eragrostidinae</taxon>
        <taxon>Eragrostis</taxon>
    </lineage>
</organism>
<keyword evidence="2" id="KW-1185">Reference proteome</keyword>
<protein>
    <submittedName>
        <fullName evidence="1">Uncharacterized protein</fullName>
    </submittedName>
</protein>
<dbReference type="AlphaFoldDB" id="A0A5J9VCJ7"/>
<proteinExistence type="predicted"/>
<dbReference type="EMBL" id="RWGY01000009">
    <property type="protein sequence ID" value="TVU34012.1"/>
    <property type="molecule type" value="Genomic_DNA"/>
</dbReference>
<evidence type="ECO:0000313" key="2">
    <source>
        <dbReference type="Proteomes" id="UP000324897"/>
    </source>
</evidence>
<dbReference type="Gramene" id="TVU34012">
    <property type="protein sequence ID" value="TVU34012"/>
    <property type="gene ID" value="EJB05_15833"/>
</dbReference>
<accession>A0A5J9VCJ7</accession>
<evidence type="ECO:0000313" key="1">
    <source>
        <dbReference type="EMBL" id="TVU34012.1"/>
    </source>
</evidence>
<sequence>MANAFLRLVITRRLPSRSAPYLCKIDTRSNKVVTPHSLLPLLPADPSFASKVLSTTITAIGECCSELATEVAFQSERIPFARFILAAISTMEIGGDESSVQLAILL</sequence>
<reference evidence="1 2" key="1">
    <citation type="journal article" date="2019" name="Sci. Rep.">
        <title>A high-quality genome of Eragrostis curvula grass provides insights into Poaceae evolution and supports new strategies to enhance forage quality.</title>
        <authorList>
            <person name="Carballo J."/>
            <person name="Santos B.A.C.M."/>
            <person name="Zappacosta D."/>
            <person name="Garbus I."/>
            <person name="Selva J.P."/>
            <person name="Gallo C.A."/>
            <person name="Diaz A."/>
            <person name="Albertini E."/>
            <person name="Caccamo M."/>
            <person name="Echenique V."/>
        </authorList>
    </citation>
    <scope>NUCLEOTIDE SEQUENCE [LARGE SCALE GENOMIC DNA]</scope>
    <source>
        <strain evidence="2">cv. Victoria</strain>
        <tissue evidence="1">Leaf</tissue>
    </source>
</reference>
<feature type="non-terminal residue" evidence="1">
    <location>
        <position position="1"/>
    </location>
</feature>
<dbReference type="Proteomes" id="UP000324897">
    <property type="component" value="Unassembled WGS sequence"/>
</dbReference>
<gene>
    <name evidence="1" type="ORF">EJB05_15833</name>
</gene>